<evidence type="ECO:0000256" key="1">
    <source>
        <dbReference type="ARBA" id="ARBA00004613"/>
    </source>
</evidence>
<gene>
    <name evidence="3" type="ORF">NQ317_008494</name>
</gene>
<organism evidence="3 4">
    <name type="scientific">Molorchus minor</name>
    <dbReference type="NCBI Taxonomy" id="1323400"/>
    <lineage>
        <taxon>Eukaryota</taxon>
        <taxon>Metazoa</taxon>
        <taxon>Ecdysozoa</taxon>
        <taxon>Arthropoda</taxon>
        <taxon>Hexapoda</taxon>
        <taxon>Insecta</taxon>
        <taxon>Pterygota</taxon>
        <taxon>Neoptera</taxon>
        <taxon>Endopterygota</taxon>
        <taxon>Coleoptera</taxon>
        <taxon>Polyphaga</taxon>
        <taxon>Cucujiformia</taxon>
        <taxon>Chrysomeloidea</taxon>
        <taxon>Cerambycidae</taxon>
        <taxon>Lamiinae</taxon>
        <taxon>Monochamini</taxon>
        <taxon>Molorchus</taxon>
    </lineage>
</organism>
<comment type="caution">
    <text evidence="3">The sequence shown here is derived from an EMBL/GenBank/DDBJ whole genome shotgun (WGS) entry which is preliminary data.</text>
</comment>
<reference evidence="3" key="1">
    <citation type="journal article" date="2023" name="Insect Mol. Biol.">
        <title>Genome sequencing provides insights into the evolution of gene families encoding plant cell wall-degrading enzymes in longhorned beetles.</title>
        <authorList>
            <person name="Shin N.R."/>
            <person name="Okamura Y."/>
            <person name="Kirsch R."/>
            <person name="Pauchet Y."/>
        </authorList>
    </citation>
    <scope>NUCLEOTIDE SEQUENCE</scope>
    <source>
        <strain evidence="3">MMC_N1</strain>
    </source>
</reference>
<comment type="subcellular location">
    <subcellularLocation>
        <location evidence="1">Secreted</location>
    </subcellularLocation>
</comment>
<protein>
    <recommendedName>
        <fullName evidence="5">Group XIIA secretory phospholipase A2</fullName>
    </recommendedName>
</protein>
<dbReference type="Gene3D" id="1.20.90.10">
    <property type="entry name" value="Phospholipase A2 domain"/>
    <property type="match status" value="1"/>
</dbReference>
<evidence type="ECO:0000256" key="2">
    <source>
        <dbReference type="ARBA" id="ARBA00022525"/>
    </source>
</evidence>
<evidence type="ECO:0008006" key="5">
    <source>
        <dbReference type="Google" id="ProtNLM"/>
    </source>
</evidence>
<keyword evidence="4" id="KW-1185">Reference proteome</keyword>
<dbReference type="SUPFAM" id="SSF48619">
    <property type="entry name" value="Phospholipase A2, PLA2"/>
    <property type="match status" value="1"/>
</dbReference>
<dbReference type="InterPro" id="IPR033113">
    <property type="entry name" value="PLA2_histidine"/>
</dbReference>
<dbReference type="Pfam" id="PF06951">
    <property type="entry name" value="PLA2G12"/>
    <property type="match status" value="2"/>
</dbReference>
<accession>A0ABQ9JMQ1</accession>
<proteinExistence type="predicted"/>
<dbReference type="PROSITE" id="PS00118">
    <property type="entry name" value="PA2_HIS"/>
    <property type="match status" value="1"/>
</dbReference>
<dbReference type="PANTHER" id="PTHR12824:SF8">
    <property type="entry name" value="GXIVSPLA2, ISOFORM A"/>
    <property type="match status" value="1"/>
</dbReference>
<dbReference type="Proteomes" id="UP001162164">
    <property type="component" value="Unassembled WGS sequence"/>
</dbReference>
<evidence type="ECO:0000313" key="3">
    <source>
        <dbReference type="EMBL" id="KAJ8978879.1"/>
    </source>
</evidence>
<dbReference type="PANTHER" id="PTHR12824">
    <property type="entry name" value="GROUP XII SECRETORY PHOSPHOLIPASE A2 FAMILY MEMBER"/>
    <property type="match status" value="1"/>
</dbReference>
<dbReference type="InterPro" id="IPR010711">
    <property type="entry name" value="PLA2G12"/>
</dbReference>
<evidence type="ECO:0000313" key="4">
    <source>
        <dbReference type="Proteomes" id="UP001162164"/>
    </source>
</evidence>
<dbReference type="EMBL" id="JAPWTJ010000393">
    <property type="protein sequence ID" value="KAJ8978879.1"/>
    <property type="molecule type" value="Genomic_DNA"/>
</dbReference>
<feature type="non-terminal residue" evidence="3">
    <location>
        <position position="1"/>
    </location>
</feature>
<sequence>PGLVGLGVNPALRIFKREDVDFCGVSKNAVPKPNRNHVPKPNGCGSLGVKIGSNYLPIGEMTKCCDTHDICYDTCNKDKEICDVDFKRCLYKYCDSYEKAIGGTAVVKATNKQQATSNDQLHIQSRVDRGTCKGAAKMLFTGTLTLGCKAYLDAQKEACFCPFYGWKDKKKSKYSHGADYNEL</sequence>
<dbReference type="InterPro" id="IPR036444">
    <property type="entry name" value="PLipase_A2_dom_sf"/>
</dbReference>
<keyword evidence="2" id="KW-0964">Secreted</keyword>
<name>A0ABQ9JMQ1_9CUCU</name>